<dbReference type="CDD" id="cd10967">
    <property type="entry name" value="CE4_GLA_like_6s"/>
    <property type="match status" value="1"/>
</dbReference>
<dbReference type="EMBL" id="AP024849">
    <property type="protein sequence ID" value="BCZ46765.1"/>
    <property type="molecule type" value="Genomic_DNA"/>
</dbReference>
<dbReference type="InterPro" id="IPR011330">
    <property type="entry name" value="Glyco_hydro/deAcase_b/a-brl"/>
</dbReference>
<dbReference type="Gene3D" id="3.20.20.370">
    <property type="entry name" value="Glycoside hydrolase/deacetylase"/>
    <property type="match status" value="1"/>
</dbReference>
<dbReference type="InterPro" id="IPR051398">
    <property type="entry name" value="Polysacch_Deacetylase"/>
</dbReference>
<evidence type="ECO:0000256" key="1">
    <source>
        <dbReference type="ARBA" id="ARBA00022729"/>
    </source>
</evidence>
<dbReference type="Pfam" id="PF01522">
    <property type="entry name" value="Polysacc_deac_1"/>
    <property type="match status" value="1"/>
</dbReference>
<organism evidence="3 4">
    <name type="scientific">Clostridium gelidum</name>
    <dbReference type="NCBI Taxonomy" id="704125"/>
    <lineage>
        <taxon>Bacteria</taxon>
        <taxon>Bacillati</taxon>
        <taxon>Bacillota</taxon>
        <taxon>Clostridia</taxon>
        <taxon>Eubacteriales</taxon>
        <taxon>Clostridiaceae</taxon>
        <taxon>Clostridium</taxon>
    </lineage>
</organism>
<name>A0ABN6IXA2_9CLOT</name>
<reference evidence="4" key="1">
    <citation type="submission" date="2021-07" db="EMBL/GenBank/DDBJ databases">
        <title>Complete genome sequencing of a Clostridium isolate.</title>
        <authorList>
            <person name="Ueki A."/>
            <person name="Tonouchi A."/>
        </authorList>
    </citation>
    <scope>NUCLEOTIDE SEQUENCE [LARGE SCALE GENOMIC DNA]</scope>
    <source>
        <strain evidence="4">C5S11</strain>
    </source>
</reference>
<sequence>MKVIYKCFPGGKFKVLTMSYDDGRGPDKKLISIFNQNGIKGTFNLNSGLIGSPPTAPSDIYGIRIPKSEIQSVYEGHEVSCHTMTHPTIARSPISQVVLEITEDRKELEHLVKYPVRGLSYPNGSYNDEIKNMLQYVGIEYSRIVGNSENFNLPKDFLEWKATCHHNYNLIKFADEFIELSKKQYMYIFYVWGHSYEFVRDNNWNLIEEFCKKIGHRNDIWYATNIEIVDYMKVCNNLRFSMDASFVYNPSVQSAWLSVDAEIVEVKGGTQVNL</sequence>
<accession>A0ABN6IXA2</accession>
<dbReference type="SUPFAM" id="SSF88713">
    <property type="entry name" value="Glycoside hydrolase/deacetylase"/>
    <property type="match status" value="1"/>
</dbReference>
<dbReference type="RefSeq" id="WP_224038192.1">
    <property type="nucleotide sequence ID" value="NZ_AP024849.1"/>
</dbReference>
<dbReference type="Proteomes" id="UP000824633">
    <property type="component" value="Chromosome"/>
</dbReference>
<gene>
    <name evidence="3" type="ORF">psyc5s11_28320</name>
</gene>
<protein>
    <submittedName>
        <fullName evidence="3">Polysaccharide deacetylase</fullName>
    </submittedName>
</protein>
<dbReference type="PROSITE" id="PS51677">
    <property type="entry name" value="NODB"/>
    <property type="match status" value="1"/>
</dbReference>
<feature type="domain" description="NodB homology" evidence="2">
    <location>
        <begin position="12"/>
        <end position="223"/>
    </location>
</feature>
<keyword evidence="4" id="KW-1185">Reference proteome</keyword>
<evidence type="ECO:0000313" key="3">
    <source>
        <dbReference type="EMBL" id="BCZ46765.1"/>
    </source>
</evidence>
<dbReference type="PANTHER" id="PTHR34216">
    <property type="match status" value="1"/>
</dbReference>
<evidence type="ECO:0000313" key="4">
    <source>
        <dbReference type="Proteomes" id="UP000824633"/>
    </source>
</evidence>
<dbReference type="InterPro" id="IPR002509">
    <property type="entry name" value="NODB_dom"/>
</dbReference>
<evidence type="ECO:0000259" key="2">
    <source>
        <dbReference type="PROSITE" id="PS51677"/>
    </source>
</evidence>
<dbReference type="PANTHER" id="PTHR34216:SF11">
    <property type="entry name" value="CHITOOLIGOSACCHARIDE DEACETYLASE"/>
    <property type="match status" value="1"/>
</dbReference>
<keyword evidence="1" id="KW-0732">Signal</keyword>
<proteinExistence type="predicted"/>